<dbReference type="Gene3D" id="3.40.1690.20">
    <property type="match status" value="1"/>
</dbReference>
<evidence type="ECO:0000256" key="7">
    <source>
        <dbReference type="ARBA" id="ARBA00022723"/>
    </source>
</evidence>
<sequence length="748" mass="82503">MAHLRSNGRLLAKPDPEDGPKKKKAQKKADDEDDGDGSDPEGGNFFERNKWYIFGAFAVVAIVVPMIYASRKNYRPPELETSWQSFKETLLGSRVVDRLVVVNDQVVEIYLTDNPLRLAHWFSISSTHEFENRLQEAYNQKGIPPSAWHTVKFHNQLEAHRVLQFIPTLAYIAVFLLLVETVSRGRKGAGGQNPWSMTTMKNAQVEKDLKIGFKDVAGLGEAKQEIMEFVSFLKDPERFTKLGAKVPNGAMLMGPPGTGKTLLAKAVAGESKVPFLSVCGSDFVEMYVGVGPARIRNLFKQARKHKRCIIYIDEIDAIARPRGNGITSGGSDERENTLNALLVEMDGFEKDQGKVVVLASTNVGPDQLDNALLRPGRFDRQIHVAKPELKERIEIFKLHLSGLTLQSREQMEESEKIRTAKIAEGGGHDVFELERKDPSEEELKAAMPSGVETKNDLLVIHHLAERLAHLTPGFVGADIANVCNEGALIAAREKISTIGLDQLEKAVDRVIGGIERRSRVLSPFEKKVVAYHEAGHAIVGWFLKYADPLMKISIIPRGSAALGYAQYLPKETSITTGPQLADRICVLLGGRVSELIHFGHLSTGASDDLQKVTQIAYSQISQLSMYPGGGHLSFPLPGEQGAQFQKPYSDDMAERFDAEAKRLIDDAFARTKALLEDKATQVKLVAEHLLKHEVITRDDFIKIVGPRPFADVYGTHPDDNTPYAALLPAAAPDPATKDSTATDAPTQN</sequence>
<dbReference type="SMART" id="SM00382">
    <property type="entry name" value="AAA"/>
    <property type="match status" value="1"/>
</dbReference>
<keyword evidence="13" id="KW-0482">Metalloprotease</keyword>
<evidence type="ECO:0000256" key="10">
    <source>
        <dbReference type="ARBA" id="ARBA00022833"/>
    </source>
</evidence>
<keyword evidence="5" id="KW-0645">Protease</keyword>
<feature type="transmembrane region" description="Helical" evidence="16">
    <location>
        <begin position="51"/>
        <end position="69"/>
    </location>
</feature>
<evidence type="ECO:0000256" key="4">
    <source>
        <dbReference type="ARBA" id="ARBA00010550"/>
    </source>
</evidence>
<dbReference type="InterPro" id="IPR050928">
    <property type="entry name" value="ATP-dep_Zn_Metalloprotease"/>
</dbReference>
<reference evidence="18" key="1">
    <citation type="submission" date="2021-01" db="EMBL/GenBank/DDBJ databases">
        <authorList>
            <person name="Corre E."/>
            <person name="Pelletier E."/>
            <person name="Niang G."/>
            <person name="Scheremetjew M."/>
            <person name="Finn R."/>
            <person name="Kale V."/>
            <person name="Holt S."/>
            <person name="Cochrane G."/>
            <person name="Meng A."/>
            <person name="Brown T."/>
            <person name="Cohen L."/>
        </authorList>
    </citation>
    <scope>NUCLEOTIDE SEQUENCE</scope>
    <source>
        <strain evidence="18">NIES-381</strain>
    </source>
</reference>
<organism evidence="18">
    <name type="scientific">Eutreptiella gymnastica</name>
    <dbReference type="NCBI Taxonomy" id="73025"/>
    <lineage>
        <taxon>Eukaryota</taxon>
        <taxon>Discoba</taxon>
        <taxon>Euglenozoa</taxon>
        <taxon>Euglenida</taxon>
        <taxon>Spirocuta</taxon>
        <taxon>Euglenophyceae</taxon>
        <taxon>Eutreptiales</taxon>
        <taxon>Eutreptiaceae</taxon>
        <taxon>Eutreptiella</taxon>
    </lineage>
</organism>
<dbReference type="AlphaFoldDB" id="A0A7S1ISB6"/>
<evidence type="ECO:0000256" key="1">
    <source>
        <dbReference type="ARBA" id="ARBA00001947"/>
    </source>
</evidence>
<feature type="region of interest" description="Disordered" evidence="15">
    <location>
        <begin position="1"/>
        <end position="42"/>
    </location>
</feature>
<name>A0A7S1ISB6_9EUGL</name>
<keyword evidence="12 16" id="KW-1133">Transmembrane helix</keyword>
<evidence type="ECO:0000256" key="11">
    <source>
        <dbReference type="ARBA" id="ARBA00022840"/>
    </source>
</evidence>
<dbReference type="Pfam" id="PF17862">
    <property type="entry name" value="AAA_lid_3"/>
    <property type="match status" value="1"/>
</dbReference>
<dbReference type="InterPro" id="IPR000642">
    <property type="entry name" value="Peptidase_M41"/>
</dbReference>
<gene>
    <name evidence="18" type="ORF">EGYM00392_LOCUS32487</name>
</gene>
<evidence type="ECO:0000256" key="3">
    <source>
        <dbReference type="ARBA" id="ARBA00010044"/>
    </source>
</evidence>
<evidence type="ECO:0000256" key="5">
    <source>
        <dbReference type="ARBA" id="ARBA00022670"/>
    </source>
</evidence>
<accession>A0A7S1ISB6</accession>
<proteinExistence type="inferred from homology"/>
<dbReference type="Gene3D" id="1.10.8.60">
    <property type="match status" value="1"/>
</dbReference>
<dbReference type="Pfam" id="PF01434">
    <property type="entry name" value="Peptidase_M41"/>
    <property type="match status" value="1"/>
</dbReference>
<comment type="similarity">
    <text evidence="4">In the N-terminal section; belongs to the AAA ATPase family.</text>
</comment>
<dbReference type="InterPro" id="IPR041569">
    <property type="entry name" value="AAA_lid_3"/>
</dbReference>
<dbReference type="EMBL" id="HBGA01086808">
    <property type="protein sequence ID" value="CAD9021368.1"/>
    <property type="molecule type" value="Transcribed_RNA"/>
</dbReference>
<dbReference type="InterPro" id="IPR003593">
    <property type="entry name" value="AAA+_ATPase"/>
</dbReference>
<dbReference type="Gene3D" id="1.20.58.760">
    <property type="entry name" value="Peptidase M41"/>
    <property type="match status" value="1"/>
</dbReference>
<evidence type="ECO:0000256" key="6">
    <source>
        <dbReference type="ARBA" id="ARBA00022692"/>
    </source>
</evidence>
<evidence type="ECO:0000256" key="16">
    <source>
        <dbReference type="SAM" id="Phobius"/>
    </source>
</evidence>
<dbReference type="Pfam" id="PF00004">
    <property type="entry name" value="AAA"/>
    <property type="match status" value="1"/>
</dbReference>
<feature type="region of interest" description="Disordered" evidence="15">
    <location>
        <begin position="723"/>
        <end position="748"/>
    </location>
</feature>
<evidence type="ECO:0000256" key="8">
    <source>
        <dbReference type="ARBA" id="ARBA00022741"/>
    </source>
</evidence>
<evidence type="ECO:0000313" key="18">
    <source>
        <dbReference type="EMBL" id="CAD9021368.1"/>
    </source>
</evidence>
<comment type="similarity">
    <text evidence="3">In the C-terminal section; belongs to the peptidase M41 family.</text>
</comment>
<feature type="domain" description="AAA+ ATPase" evidence="17">
    <location>
        <begin position="246"/>
        <end position="388"/>
    </location>
</feature>
<dbReference type="GO" id="GO:0004222">
    <property type="term" value="F:metalloendopeptidase activity"/>
    <property type="evidence" value="ECO:0007669"/>
    <property type="project" value="InterPro"/>
</dbReference>
<dbReference type="GO" id="GO:0034982">
    <property type="term" value="P:mitochondrial protein processing"/>
    <property type="evidence" value="ECO:0007669"/>
    <property type="project" value="TreeGrafter"/>
</dbReference>
<dbReference type="Gene3D" id="3.40.50.300">
    <property type="entry name" value="P-loop containing nucleotide triphosphate hydrolases"/>
    <property type="match status" value="1"/>
</dbReference>
<dbReference type="InterPro" id="IPR003959">
    <property type="entry name" value="ATPase_AAA_core"/>
</dbReference>
<dbReference type="SUPFAM" id="SSF140990">
    <property type="entry name" value="FtsH protease domain-like"/>
    <property type="match status" value="1"/>
</dbReference>
<evidence type="ECO:0000256" key="14">
    <source>
        <dbReference type="ARBA" id="ARBA00023136"/>
    </source>
</evidence>
<keyword evidence="10" id="KW-0862">Zinc</keyword>
<dbReference type="PANTHER" id="PTHR43655:SF2">
    <property type="entry name" value="AFG3 LIKE MATRIX AAA PEPTIDASE SUBUNIT 2, ISOFORM A"/>
    <property type="match status" value="1"/>
</dbReference>
<dbReference type="GO" id="GO:0005524">
    <property type="term" value="F:ATP binding"/>
    <property type="evidence" value="ECO:0007669"/>
    <property type="project" value="UniProtKB-KW"/>
</dbReference>
<dbReference type="GO" id="GO:0016887">
    <property type="term" value="F:ATP hydrolysis activity"/>
    <property type="evidence" value="ECO:0007669"/>
    <property type="project" value="InterPro"/>
</dbReference>
<evidence type="ECO:0000256" key="15">
    <source>
        <dbReference type="SAM" id="MobiDB-lite"/>
    </source>
</evidence>
<protein>
    <recommendedName>
        <fullName evidence="17">AAA+ ATPase domain-containing protein</fullName>
    </recommendedName>
</protein>
<dbReference type="PANTHER" id="PTHR43655">
    <property type="entry name" value="ATP-DEPENDENT PROTEASE"/>
    <property type="match status" value="1"/>
</dbReference>
<evidence type="ECO:0000256" key="2">
    <source>
        <dbReference type="ARBA" id="ARBA00004225"/>
    </source>
</evidence>
<keyword evidence="9" id="KW-0378">Hydrolase</keyword>
<keyword evidence="14 16" id="KW-0472">Membrane</keyword>
<dbReference type="SUPFAM" id="SSF52540">
    <property type="entry name" value="P-loop containing nucleoside triphosphate hydrolases"/>
    <property type="match status" value="1"/>
</dbReference>
<dbReference type="GO" id="GO:0046872">
    <property type="term" value="F:metal ion binding"/>
    <property type="evidence" value="ECO:0007669"/>
    <property type="project" value="UniProtKB-KW"/>
</dbReference>
<dbReference type="CDD" id="cd19501">
    <property type="entry name" value="RecA-like_FtsH"/>
    <property type="match status" value="1"/>
</dbReference>
<dbReference type="InterPro" id="IPR037219">
    <property type="entry name" value="Peptidase_M41-like"/>
</dbReference>
<evidence type="ECO:0000256" key="13">
    <source>
        <dbReference type="ARBA" id="ARBA00023049"/>
    </source>
</evidence>
<keyword evidence="7" id="KW-0479">Metal-binding</keyword>
<evidence type="ECO:0000259" key="17">
    <source>
        <dbReference type="SMART" id="SM00382"/>
    </source>
</evidence>
<comment type="subcellular location">
    <subcellularLocation>
        <location evidence="2">Mitochondrion membrane</location>
        <topology evidence="2">Multi-pass membrane protein</topology>
    </subcellularLocation>
</comment>
<keyword evidence="8" id="KW-0547">Nucleotide-binding</keyword>
<dbReference type="FunFam" id="1.20.58.760:FF:000003">
    <property type="entry name" value="AFG3-like AAA ATPase 2"/>
    <property type="match status" value="1"/>
</dbReference>
<keyword evidence="6 16" id="KW-0812">Transmembrane</keyword>
<evidence type="ECO:0000256" key="9">
    <source>
        <dbReference type="ARBA" id="ARBA00022801"/>
    </source>
</evidence>
<dbReference type="GO" id="GO:0004176">
    <property type="term" value="F:ATP-dependent peptidase activity"/>
    <property type="evidence" value="ECO:0007669"/>
    <property type="project" value="InterPro"/>
</dbReference>
<keyword evidence="11" id="KW-0067">ATP-binding</keyword>
<dbReference type="GO" id="GO:0005745">
    <property type="term" value="C:m-AAA complex"/>
    <property type="evidence" value="ECO:0007669"/>
    <property type="project" value="TreeGrafter"/>
</dbReference>
<dbReference type="InterPro" id="IPR027417">
    <property type="entry name" value="P-loop_NTPase"/>
</dbReference>
<evidence type="ECO:0000256" key="12">
    <source>
        <dbReference type="ARBA" id="ARBA00022989"/>
    </source>
</evidence>
<dbReference type="FunFam" id="3.40.50.300:FF:000001">
    <property type="entry name" value="ATP-dependent zinc metalloprotease FtsH"/>
    <property type="match status" value="1"/>
</dbReference>
<comment type="cofactor">
    <cofactor evidence="1">
        <name>Zn(2+)</name>
        <dbReference type="ChEBI" id="CHEBI:29105"/>
    </cofactor>
</comment>